<dbReference type="AlphaFoldDB" id="A0A518DXN2"/>
<dbReference type="PROSITE" id="PS51007">
    <property type="entry name" value="CYTC"/>
    <property type="match status" value="1"/>
</dbReference>
<feature type="signal peptide" evidence="4">
    <location>
        <begin position="1"/>
        <end position="21"/>
    </location>
</feature>
<evidence type="ECO:0000313" key="7">
    <source>
        <dbReference type="Proteomes" id="UP000317648"/>
    </source>
</evidence>
<evidence type="ECO:0000313" key="6">
    <source>
        <dbReference type="EMBL" id="QDU96597.1"/>
    </source>
</evidence>
<evidence type="ECO:0000259" key="5">
    <source>
        <dbReference type="PROSITE" id="PS51007"/>
    </source>
</evidence>
<dbReference type="InterPro" id="IPR009056">
    <property type="entry name" value="Cyt_c-like_dom"/>
</dbReference>
<keyword evidence="1 3" id="KW-0479">Metal-binding</keyword>
<evidence type="ECO:0000256" key="3">
    <source>
        <dbReference type="PROSITE-ProRule" id="PRU00433"/>
    </source>
</evidence>
<accession>A0A518DXN2</accession>
<dbReference type="Pfam" id="PF07631">
    <property type="entry name" value="PSD4"/>
    <property type="match status" value="1"/>
</dbReference>
<evidence type="ECO:0000256" key="4">
    <source>
        <dbReference type="SAM" id="SignalP"/>
    </source>
</evidence>
<dbReference type="Pfam" id="PF07624">
    <property type="entry name" value="PSD2"/>
    <property type="match status" value="1"/>
</dbReference>
<proteinExistence type="predicted"/>
<name>A0A518DXN2_9BACT</name>
<sequence length="1256" mass="135940" precursor="true">MMRKMTLSLYCLLFCIGSLCAEDTNQFQQLTVEQAQALAQDKSGRLLLDGLKSLSPEVATELARHEGWLSLNGLTTISDEAAAALAQHKRALHLNGLTKISDATAVALASHRSELSLNGLTAISDEAAKALARHTGGRLFLNGLTMLSGEAGKALAKRNGGGPSFAVSLEGLTSLSHEAAAALADSHGHNWQGRLPAFKTVSVEVAQAFAKEGANIRSMPGLTTISDEAARLLLPKIGGNLPVLKTLSPEAAKALAQARGSLVLNSLTNLSGETAKALTENAQNRGDLYLNGLTAVTPETARAICRREGDLYLNGLTSIPIEVLKALAEHKSPGYAKPVVHLDGLTTLSDEAAAVLASWEKWSGELPALTAISEPSATALATSRKFQGNLPSLKKLSPEVARALAQRKGNLSLDGLTSLSDEVAAALAKHQGGTLSLGGLTNLSDSAAAALAKHNGRLSLGRLITLSNGAAQALAGYKGDWLMLDGLTSLSDDAAKALAQRHGVLSVVGLKTLSDEVAQMLQANPMIITSPTRQRGNVAHGNAADSSPRSRVGLVSDEKFVRSFFASHCADCHDDGANEGEFELKKLASDDVTGRVAYASIFERLRAGDMPPPSEPRPKADAVAKVVDWIAAKLDSPLPAPPTYYAVKEKPVDGNRLPNAILFGGPRGPSVPPPPRLWRLSPEAYSTWAASTFNVHGLQQPFGLIQEAGFRDFSALYAPDEGATGLLLSNAEQIVAAQVRGHQLVNVNETPEAAKEQLWPGEGRIQTASQAEQQILRSGLRVRQGNGVFAPLMHPDVKANEDELKRAISQQYQTALARPPSEQELASVVALYNEIAADGDCSIAGKTVLMAPLMVPEVILRFEVGLGAEVRPGVRMLSPRETAMALSLALSRKRDPGLLGAAAEGKLTTREEVAATLQRILEEPRIEKSRVVWFFREYFDYYRAPDVFKDPLPDYLTRRGAYYNPRGYVDDTDVLVMSILASDRDVLKQLLTTTESFHTHELFVPNGTLDDLRYADSPLFRPFSPLASDHRREQQGERIGVLMQPSWNVAWSTNFHNDIVRRGRWVREHLLGGRVPDLPINAAAMIPDDPHHTLRQRQMVTRAAECWKCHHKMDELGLPFENLNHYGFARNAEEVLDLEAMEQSGNKDAKIYRDAPLDTTGFIRNSGDPALDGPVRDAPEMLRRLAESDRVRQIFIRHVFRYFLGRNETPGDAVSLQESEQAYLDDGGSFKALLVSLLSSESFLYRTVPSITKAPQ</sequence>
<feature type="chain" id="PRO_5022240851" evidence="4">
    <location>
        <begin position="22"/>
        <end position="1256"/>
    </location>
</feature>
<dbReference type="InterPro" id="IPR013042">
    <property type="entry name" value="DUF1592"/>
</dbReference>
<organism evidence="6 7">
    <name type="scientific">Lignipirellula cremea</name>
    <dbReference type="NCBI Taxonomy" id="2528010"/>
    <lineage>
        <taxon>Bacteria</taxon>
        <taxon>Pseudomonadati</taxon>
        <taxon>Planctomycetota</taxon>
        <taxon>Planctomycetia</taxon>
        <taxon>Pirellulales</taxon>
        <taxon>Pirellulaceae</taxon>
        <taxon>Lignipirellula</taxon>
    </lineage>
</organism>
<feature type="domain" description="Cytochrome c" evidence="5">
    <location>
        <begin position="556"/>
        <end position="634"/>
    </location>
</feature>
<keyword evidence="3" id="KW-0349">Heme</keyword>
<evidence type="ECO:0000256" key="2">
    <source>
        <dbReference type="ARBA" id="ARBA00023004"/>
    </source>
</evidence>
<dbReference type="GO" id="GO:0020037">
    <property type="term" value="F:heme binding"/>
    <property type="evidence" value="ECO:0007669"/>
    <property type="project" value="InterPro"/>
</dbReference>
<dbReference type="GO" id="GO:0046872">
    <property type="term" value="F:metal ion binding"/>
    <property type="evidence" value="ECO:0007669"/>
    <property type="project" value="UniProtKB-KW"/>
</dbReference>
<reference evidence="6 7" key="1">
    <citation type="submission" date="2019-02" db="EMBL/GenBank/DDBJ databases">
        <title>Deep-cultivation of Planctomycetes and their phenomic and genomic characterization uncovers novel biology.</title>
        <authorList>
            <person name="Wiegand S."/>
            <person name="Jogler M."/>
            <person name="Boedeker C."/>
            <person name="Pinto D."/>
            <person name="Vollmers J."/>
            <person name="Rivas-Marin E."/>
            <person name="Kohn T."/>
            <person name="Peeters S.H."/>
            <person name="Heuer A."/>
            <person name="Rast P."/>
            <person name="Oberbeckmann S."/>
            <person name="Bunk B."/>
            <person name="Jeske O."/>
            <person name="Meyerdierks A."/>
            <person name="Storesund J.E."/>
            <person name="Kallscheuer N."/>
            <person name="Luecker S."/>
            <person name="Lage O.M."/>
            <person name="Pohl T."/>
            <person name="Merkel B.J."/>
            <person name="Hornburger P."/>
            <person name="Mueller R.-W."/>
            <person name="Bruemmer F."/>
            <person name="Labrenz M."/>
            <person name="Spormann A.M."/>
            <person name="Op den Camp H."/>
            <person name="Overmann J."/>
            <person name="Amann R."/>
            <person name="Jetten M.S.M."/>
            <person name="Mascher T."/>
            <person name="Medema M.H."/>
            <person name="Devos D.P."/>
            <person name="Kaster A.-K."/>
            <person name="Ovreas L."/>
            <person name="Rohde M."/>
            <person name="Galperin M.Y."/>
            <person name="Jogler C."/>
        </authorList>
    </citation>
    <scope>NUCLEOTIDE SEQUENCE [LARGE SCALE GENOMIC DNA]</scope>
    <source>
        <strain evidence="6 7">Pla85_3_4</strain>
    </source>
</reference>
<dbReference type="InterPro" id="IPR011478">
    <property type="entry name" value="DUF1585"/>
</dbReference>
<gene>
    <name evidence="6" type="ORF">Pla8534_44180</name>
</gene>
<dbReference type="InterPro" id="IPR013039">
    <property type="entry name" value="DUF1588"/>
</dbReference>
<dbReference type="EMBL" id="CP036433">
    <property type="protein sequence ID" value="QDU96597.1"/>
    <property type="molecule type" value="Genomic_DNA"/>
</dbReference>
<protein>
    <submittedName>
        <fullName evidence="6">TATA box binding protein associated factor (TAF)</fullName>
    </submittedName>
</protein>
<keyword evidence="4" id="KW-0732">Signal</keyword>
<dbReference type="Proteomes" id="UP000317648">
    <property type="component" value="Chromosome"/>
</dbReference>
<keyword evidence="2 3" id="KW-0408">Iron</keyword>
<dbReference type="Pfam" id="PF07627">
    <property type="entry name" value="PSCyt3"/>
    <property type="match status" value="1"/>
</dbReference>
<dbReference type="GO" id="GO:0009055">
    <property type="term" value="F:electron transfer activity"/>
    <property type="evidence" value="ECO:0007669"/>
    <property type="project" value="InterPro"/>
</dbReference>
<evidence type="ECO:0000256" key="1">
    <source>
        <dbReference type="ARBA" id="ARBA00022723"/>
    </source>
</evidence>
<dbReference type="KEGG" id="lcre:Pla8534_44180"/>
<keyword evidence="7" id="KW-1185">Reference proteome</keyword>